<dbReference type="Gene3D" id="3.30.1490.40">
    <property type="match status" value="2"/>
</dbReference>
<dbReference type="Pfam" id="PF02213">
    <property type="entry name" value="GYF"/>
    <property type="match status" value="2"/>
</dbReference>
<feature type="domain" description="GYF" evidence="1">
    <location>
        <begin position="152"/>
        <end position="206"/>
    </location>
</feature>
<proteinExistence type="predicted"/>
<comment type="caution">
    <text evidence="2">The sequence shown here is derived from an EMBL/GenBank/DDBJ whole genome shotgun (WGS) entry which is preliminary data.</text>
</comment>
<evidence type="ECO:0000313" key="2">
    <source>
        <dbReference type="EMBL" id="CAD7701773.1"/>
    </source>
</evidence>
<dbReference type="SMART" id="SM00444">
    <property type="entry name" value="GYF"/>
    <property type="match status" value="2"/>
</dbReference>
<dbReference type="Proteomes" id="UP000708148">
    <property type="component" value="Unassembled WGS sequence"/>
</dbReference>
<dbReference type="OrthoDB" id="6415790at2759"/>
<dbReference type="AlphaFoldDB" id="A0A8S1J1Z9"/>
<organism evidence="2 3">
    <name type="scientific">Ostreobium quekettii</name>
    <dbReference type="NCBI Taxonomy" id="121088"/>
    <lineage>
        <taxon>Eukaryota</taxon>
        <taxon>Viridiplantae</taxon>
        <taxon>Chlorophyta</taxon>
        <taxon>core chlorophytes</taxon>
        <taxon>Ulvophyceae</taxon>
        <taxon>TCBD clade</taxon>
        <taxon>Bryopsidales</taxon>
        <taxon>Ostreobineae</taxon>
        <taxon>Ostreobiaceae</taxon>
        <taxon>Ostreobium</taxon>
    </lineage>
</organism>
<dbReference type="EMBL" id="CAJHUC010001629">
    <property type="protein sequence ID" value="CAD7701773.1"/>
    <property type="molecule type" value="Genomic_DNA"/>
</dbReference>
<dbReference type="InterPro" id="IPR003169">
    <property type="entry name" value="GYF"/>
</dbReference>
<evidence type="ECO:0000313" key="3">
    <source>
        <dbReference type="Proteomes" id="UP000708148"/>
    </source>
</evidence>
<accession>A0A8S1J1Z9</accession>
<protein>
    <recommendedName>
        <fullName evidence="1">GYF domain-containing protein</fullName>
    </recommendedName>
</protein>
<gene>
    <name evidence="2" type="ORF">OSTQU699_LOCUS7130</name>
</gene>
<reference evidence="2" key="1">
    <citation type="submission" date="2020-12" db="EMBL/GenBank/DDBJ databases">
        <authorList>
            <person name="Iha C."/>
        </authorList>
    </citation>
    <scope>NUCLEOTIDE SEQUENCE</scope>
</reference>
<dbReference type="PROSITE" id="PS50829">
    <property type="entry name" value="GYF"/>
    <property type="match status" value="2"/>
</dbReference>
<name>A0A8S1J1Z9_9CHLO</name>
<sequence>MDIYQGMLRQSKVHPPNNADLPALLQRSGSKVGWHDLQVDQWVYFDPMVGCKGPVQKAELLGLWEGGRLMDETTVAPMGWFLANATPMKQMQKIWKEDERRVLGRPGSGDPGMVRVGSQAELAPELPRRASGQLRGASIQVARRIGDDEILSDQWVYKDMQGCEQGPFTWAQLQDWWMQNFLDQELPVRAESWEVGQFVPMRRLLAAVFSGMEEWVYKDEQGAVQGPFAKEQILAWWEDGYMPANLPTRPATWEKDEFLALVHFLVRWKGISDGWLYRDAHDVTHGPFPKTSILEKVGRGELSGLLPVKPDLWEGDVFVPLEHLLQAL</sequence>
<dbReference type="InterPro" id="IPR035445">
    <property type="entry name" value="GYF-like_dom_sf"/>
</dbReference>
<evidence type="ECO:0000259" key="1">
    <source>
        <dbReference type="PROSITE" id="PS50829"/>
    </source>
</evidence>
<keyword evidence="3" id="KW-1185">Reference proteome</keyword>
<feature type="domain" description="GYF" evidence="1">
    <location>
        <begin position="212"/>
        <end position="262"/>
    </location>
</feature>
<dbReference type="SUPFAM" id="SSF55277">
    <property type="entry name" value="GYF domain"/>
    <property type="match status" value="2"/>
</dbReference>